<feature type="chain" id="PRO_5004910986" description="TonB C-terminal domain-containing protein" evidence="10">
    <location>
        <begin position="18"/>
        <end position="281"/>
    </location>
</feature>
<evidence type="ECO:0000259" key="11">
    <source>
        <dbReference type="PROSITE" id="PS52015"/>
    </source>
</evidence>
<dbReference type="GO" id="GO:0055085">
    <property type="term" value="P:transmembrane transport"/>
    <property type="evidence" value="ECO:0007669"/>
    <property type="project" value="InterPro"/>
</dbReference>
<evidence type="ECO:0000313" key="12">
    <source>
        <dbReference type="EMBL" id="AHJ97899.1"/>
    </source>
</evidence>
<dbReference type="GO" id="GO:0031992">
    <property type="term" value="F:energy transducer activity"/>
    <property type="evidence" value="ECO:0007669"/>
    <property type="project" value="TreeGrafter"/>
</dbReference>
<evidence type="ECO:0000256" key="3">
    <source>
        <dbReference type="ARBA" id="ARBA00022448"/>
    </source>
</evidence>
<dbReference type="Pfam" id="PF07661">
    <property type="entry name" value="MORN_2"/>
    <property type="match status" value="1"/>
</dbReference>
<evidence type="ECO:0000256" key="7">
    <source>
        <dbReference type="ARBA" id="ARBA00022927"/>
    </source>
</evidence>
<evidence type="ECO:0000256" key="6">
    <source>
        <dbReference type="ARBA" id="ARBA00022692"/>
    </source>
</evidence>
<dbReference type="KEGG" id="hsw:Hsw_2304"/>
<reference evidence="12 13" key="1">
    <citation type="submission" date="2014-01" db="EMBL/GenBank/DDBJ databases">
        <title>Complete genome sequence of ionizing-radiation resistance bacterium Hymenobacter swuensis DY53.</title>
        <authorList>
            <person name="Jung J.-H."/>
            <person name="Jeong S.-W."/>
            <person name="Joe M.-H."/>
            <person name="Cho y.-j."/>
            <person name="Kim M.-K."/>
            <person name="Lim S.-Y."/>
        </authorList>
    </citation>
    <scope>NUCLEOTIDE SEQUENCE [LARGE SCALE GENOMIC DNA]</scope>
    <source>
        <strain evidence="12 13">DY53</strain>
    </source>
</reference>
<dbReference type="PATRIC" id="fig|1227739.3.peg.2504"/>
<dbReference type="HOGENOM" id="CLU_1105976_0_0_10"/>
<evidence type="ECO:0000256" key="2">
    <source>
        <dbReference type="ARBA" id="ARBA00006555"/>
    </source>
</evidence>
<dbReference type="InterPro" id="IPR011652">
    <property type="entry name" value="MORN_2"/>
</dbReference>
<keyword evidence="9" id="KW-0472">Membrane</keyword>
<dbReference type="SUPFAM" id="SSF82185">
    <property type="entry name" value="Histone H3 K4-specific methyltransferase SET7/9 N-terminal domain"/>
    <property type="match status" value="1"/>
</dbReference>
<dbReference type="Gene3D" id="2.20.110.10">
    <property type="entry name" value="Histone H3 K4-specific methyltransferase SET7/9 N-terminal domain"/>
    <property type="match status" value="1"/>
</dbReference>
<keyword evidence="5" id="KW-0997">Cell inner membrane</keyword>
<protein>
    <recommendedName>
        <fullName evidence="11">TonB C-terminal domain-containing protein</fullName>
    </recommendedName>
</protein>
<dbReference type="PROSITE" id="PS52015">
    <property type="entry name" value="TONB_CTD"/>
    <property type="match status" value="1"/>
</dbReference>
<evidence type="ECO:0000256" key="10">
    <source>
        <dbReference type="SAM" id="SignalP"/>
    </source>
</evidence>
<evidence type="ECO:0000256" key="1">
    <source>
        <dbReference type="ARBA" id="ARBA00004383"/>
    </source>
</evidence>
<keyword evidence="7" id="KW-0653">Protein transport</keyword>
<dbReference type="GO" id="GO:0098797">
    <property type="term" value="C:plasma membrane protein complex"/>
    <property type="evidence" value="ECO:0007669"/>
    <property type="project" value="TreeGrafter"/>
</dbReference>
<keyword evidence="3" id="KW-0813">Transport</keyword>
<dbReference type="Pfam" id="PF03544">
    <property type="entry name" value="TonB_C"/>
    <property type="match status" value="1"/>
</dbReference>
<keyword evidence="10" id="KW-0732">Signal</keyword>
<evidence type="ECO:0000256" key="9">
    <source>
        <dbReference type="ARBA" id="ARBA00023136"/>
    </source>
</evidence>
<proteinExistence type="inferred from homology"/>
<keyword evidence="4" id="KW-1003">Cell membrane</keyword>
<dbReference type="InterPro" id="IPR006260">
    <property type="entry name" value="TonB/TolA_C"/>
</dbReference>
<dbReference type="PANTHER" id="PTHR33446:SF2">
    <property type="entry name" value="PROTEIN TONB"/>
    <property type="match status" value="1"/>
</dbReference>
<accession>W8EXR9</accession>
<dbReference type="GO" id="GO:0015031">
    <property type="term" value="P:protein transport"/>
    <property type="evidence" value="ECO:0007669"/>
    <property type="project" value="UniProtKB-KW"/>
</dbReference>
<dbReference type="STRING" id="1227739.Hsw_2304"/>
<dbReference type="Gene3D" id="3.30.1150.10">
    <property type="match status" value="1"/>
</dbReference>
<feature type="signal peptide" evidence="10">
    <location>
        <begin position="1"/>
        <end position="17"/>
    </location>
</feature>
<dbReference type="Proteomes" id="UP000019423">
    <property type="component" value="Chromosome"/>
</dbReference>
<evidence type="ECO:0000313" key="13">
    <source>
        <dbReference type="Proteomes" id="UP000019423"/>
    </source>
</evidence>
<keyword evidence="6" id="KW-0812">Transmembrane</keyword>
<sequence>MALGLTLSSLGALAQQAATETATKTEYFDKTDAVLPSAEGADYRKVTEPDASGGGTVRTFFVSGKPRSLAVYEDLDRHIVHGTSEGWYESGQLSWRYPYEHGKAVDRHESFYQTGQVQYRQLYVAGKREGELVLYYPDGTLKRQEMYVDNERTTGVCYNNQGQEIAFSEYEVMPVFPGGQEALLRYIGQNTHYPGKALRRNVQGKVFVKFIVDTTGQVQQVMVSKGVDALLDAEALRVVQGIPKFIPGRQDGRPVRVYFTVPITFAINNTPLFRRRPPQTL</sequence>
<keyword evidence="13" id="KW-1185">Reference proteome</keyword>
<dbReference type="AlphaFoldDB" id="W8EXR9"/>
<dbReference type="PANTHER" id="PTHR33446">
    <property type="entry name" value="PROTEIN TONB-RELATED"/>
    <property type="match status" value="1"/>
</dbReference>
<dbReference type="SUPFAM" id="SSF74653">
    <property type="entry name" value="TolA/TonB C-terminal domain"/>
    <property type="match status" value="1"/>
</dbReference>
<dbReference type="InterPro" id="IPR037682">
    <property type="entry name" value="TonB_C"/>
</dbReference>
<evidence type="ECO:0000256" key="5">
    <source>
        <dbReference type="ARBA" id="ARBA00022519"/>
    </source>
</evidence>
<dbReference type="EMBL" id="CP007145">
    <property type="protein sequence ID" value="AHJ97899.1"/>
    <property type="molecule type" value="Genomic_DNA"/>
</dbReference>
<dbReference type="NCBIfam" id="TIGR01352">
    <property type="entry name" value="tonB_Cterm"/>
    <property type="match status" value="1"/>
</dbReference>
<comment type="similarity">
    <text evidence="2">Belongs to the TonB family.</text>
</comment>
<feature type="domain" description="TonB C-terminal" evidence="11">
    <location>
        <begin position="178"/>
        <end position="274"/>
    </location>
</feature>
<keyword evidence="8" id="KW-1133">Transmembrane helix</keyword>
<dbReference type="InterPro" id="IPR051045">
    <property type="entry name" value="TonB-dependent_transducer"/>
</dbReference>
<evidence type="ECO:0000256" key="4">
    <source>
        <dbReference type="ARBA" id="ARBA00022475"/>
    </source>
</evidence>
<comment type="subcellular location">
    <subcellularLocation>
        <location evidence="1">Cell inner membrane</location>
        <topology evidence="1">Single-pass membrane protein</topology>
        <orientation evidence="1">Periplasmic side</orientation>
    </subcellularLocation>
</comment>
<dbReference type="eggNOG" id="COG0810">
    <property type="taxonomic scope" value="Bacteria"/>
</dbReference>
<gene>
    <name evidence="12" type="ORF">Hsw_2304</name>
</gene>
<organism evidence="12 13">
    <name type="scientific">Hymenobacter swuensis DY53</name>
    <dbReference type="NCBI Taxonomy" id="1227739"/>
    <lineage>
        <taxon>Bacteria</taxon>
        <taxon>Pseudomonadati</taxon>
        <taxon>Bacteroidota</taxon>
        <taxon>Cytophagia</taxon>
        <taxon>Cytophagales</taxon>
        <taxon>Hymenobacteraceae</taxon>
        <taxon>Hymenobacter</taxon>
    </lineage>
</organism>
<name>W8EXR9_9BACT</name>
<evidence type="ECO:0000256" key="8">
    <source>
        <dbReference type="ARBA" id="ARBA00022989"/>
    </source>
</evidence>